<dbReference type="GO" id="GO:0005739">
    <property type="term" value="C:mitochondrion"/>
    <property type="evidence" value="ECO:0007669"/>
    <property type="project" value="TreeGrafter"/>
</dbReference>
<evidence type="ECO:0000256" key="4">
    <source>
        <dbReference type="ARBA" id="ARBA00022679"/>
    </source>
</evidence>
<comment type="catalytic activity">
    <reaction evidence="11">
        <text>D-glucose + ATP = D-glucose 6-phosphate + ADP + H(+)</text>
        <dbReference type="Rhea" id="RHEA:17825"/>
        <dbReference type="ChEBI" id="CHEBI:4167"/>
        <dbReference type="ChEBI" id="CHEBI:15378"/>
        <dbReference type="ChEBI" id="CHEBI:30616"/>
        <dbReference type="ChEBI" id="CHEBI:61548"/>
        <dbReference type="ChEBI" id="CHEBI:456216"/>
        <dbReference type="EC" id="2.7.1.1"/>
    </reaction>
    <physiologicalReaction direction="left-to-right" evidence="11">
        <dbReference type="Rhea" id="RHEA:17826"/>
    </physiologicalReaction>
</comment>
<dbReference type="UniPathway" id="UPA00242"/>
<gene>
    <name evidence="17" type="ORF">HPBE_LOCUS10557</name>
</gene>
<dbReference type="Proteomes" id="UP000050761">
    <property type="component" value="Unassembled WGS sequence"/>
</dbReference>
<dbReference type="GO" id="GO:0008865">
    <property type="term" value="F:fructokinase activity"/>
    <property type="evidence" value="ECO:0007669"/>
    <property type="project" value="TreeGrafter"/>
</dbReference>
<evidence type="ECO:0000256" key="9">
    <source>
        <dbReference type="ARBA" id="ARBA00044613"/>
    </source>
</evidence>
<dbReference type="Gene3D" id="3.30.420.40">
    <property type="match status" value="1"/>
</dbReference>
<evidence type="ECO:0000259" key="15">
    <source>
        <dbReference type="Pfam" id="PF00349"/>
    </source>
</evidence>
<feature type="domain" description="Hexokinase N-terminal" evidence="15">
    <location>
        <begin position="1"/>
        <end position="155"/>
    </location>
</feature>
<evidence type="ECO:0000256" key="10">
    <source>
        <dbReference type="ARBA" id="ARBA00047905"/>
    </source>
</evidence>
<dbReference type="AlphaFoldDB" id="A0A183FRR9"/>
<evidence type="ECO:0000259" key="16">
    <source>
        <dbReference type="Pfam" id="PF03727"/>
    </source>
</evidence>
<evidence type="ECO:0000313" key="17">
    <source>
        <dbReference type="EMBL" id="VDO85495.1"/>
    </source>
</evidence>
<dbReference type="PROSITE" id="PS51748">
    <property type="entry name" value="HEXOKINASE_2"/>
    <property type="match status" value="1"/>
</dbReference>
<keyword evidence="18" id="KW-1185">Reference proteome</keyword>
<keyword evidence="7 14" id="KW-0067">ATP-binding</keyword>
<keyword evidence="5 14" id="KW-0547">Nucleotide-binding</keyword>
<dbReference type="GO" id="GO:0001678">
    <property type="term" value="P:intracellular glucose homeostasis"/>
    <property type="evidence" value="ECO:0007669"/>
    <property type="project" value="InterPro"/>
</dbReference>
<evidence type="ECO:0000256" key="14">
    <source>
        <dbReference type="RuleBase" id="RU362007"/>
    </source>
</evidence>
<dbReference type="Gene3D" id="3.40.367.20">
    <property type="match status" value="1"/>
</dbReference>
<dbReference type="GO" id="GO:0005524">
    <property type="term" value="F:ATP binding"/>
    <property type="evidence" value="ECO:0007669"/>
    <property type="project" value="UniProtKB-UniRule"/>
</dbReference>
<dbReference type="GO" id="GO:0005536">
    <property type="term" value="F:D-glucose binding"/>
    <property type="evidence" value="ECO:0007669"/>
    <property type="project" value="InterPro"/>
</dbReference>
<organism evidence="18 19">
    <name type="scientific">Heligmosomoides polygyrus</name>
    <name type="common">Parasitic roundworm</name>
    <dbReference type="NCBI Taxonomy" id="6339"/>
    <lineage>
        <taxon>Eukaryota</taxon>
        <taxon>Metazoa</taxon>
        <taxon>Ecdysozoa</taxon>
        <taxon>Nematoda</taxon>
        <taxon>Chromadorea</taxon>
        <taxon>Rhabditida</taxon>
        <taxon>Rhabditina</taxon>
        <taxon>Rhabditomorpha</taxon>
        <taxon>Strongyloidea</taxon>
        <taxon>Heligmosomidae</taxon>
        <taxon>Heligmosomoides</taxon>
    </lineage>
</organism>
<protein>
    <recommendedName>
        <fullName evidence="14">Phosphotransferase</fullName>
        <ecNumber evidence="14">2.7.1.-</ecNumber>
    </recommendedName>
</protein>
<dbReference type="InterPro" id="IPR001312">
    <property type="entry name" value="Hexokinase"/>
</dbReference>
<sequence>MLPTYVRAVPNGEEHGDFLALDLGGTNFRILLIRLNGREAEMTGKVYSVPESIMHGTGESLFDHVAECLARFMEDQGIPFTRKLPLGFTFSFPCEQAGLSSAKLIRWTKGFKVSKCEGKDIGRMLKEACGRRTDIDIDVVAILNDTVGTLMACAFKENTCQIGVIIGTGTNACYMEQLDKIPKLQDELKDDGLPDEMIINTEWGAFGDDGALKFIYTKFDREVDKVSLNPGKQIFEKMISGLYLGELVRTVLKSLAQEGLIFGGQTAALQEKGRFSTRFISDIENDLIGDEEKTFQNTEKILVELGVKKLTKTDCANVAYVCSVVSARAAHMLAAGIATLINRMQRPLVTVGIDGSVYRFHPKFPQLLDDKIAELIDDNLRYKLMLSEDGSGIGAAIVAAVATRVKTDTEEAQQENQDEND</sequence>
<comment type="similarity">
    <text evidence="3 14">Belongs to the hexokinase family.</text>
</comment>
<proteinExistence type="inferred from homology"/>
<keyword evidence="8 14" id="KW-0324">Glycolysis</keyword>
<reference evidence="17 18" key="1">
    <citation type="submission" date="2018-11" db="EMBL/GenBank/DDBJ databases">
        <authorList>
            <consortium name="Pathogen Informatics"/>
        </authorList>
    </citation>
    <scope>NUCLEOTIDE SEQUENCE [LARGE SCALE GENOMIC DNA]</scope>
</reference>
<dbReference type="Pfam" id="PF03727">
    <property type="entry name" value="Hexokinase_2"/>
    <property type="match status" value="1"/>
</dbReference>
<dbReference type="SUPFAM" id="SSF53067">
    <property type="entry name" value="Actin-like ATPase domain"/>
    <property type="match status" value="2"/>
</dbReference>
<reference evidence="19" key="2">
    <citation type="submission" date="2019-09" db="UniProtKB">
        <authorList>
            <consortium name="WormBaseParasite"/>
        </authorList>
    </citation>
    <scope>IDENTIFICATION</scope>
</reference>
<dbReference type="WBParaSite" id="HPBE_0001055601-mRNA-1">
    <property type="protein sequence ID" value="HPBE_0001055601-mRNA-1"/>
    <property type="gene ID" value="HPBE_0001055601"/>
</dbReference>
<dbReference type="InterPro" id="IPR022672">
    <property type="entry name" value="Hexokinase_N"/>
</dbReference>
<evidence type="ECO:0000313" key="18">
    <source>
        <dbReference type="Proteomes" id="UP000050761"/>
    </source>
</evidence>
<dbReference type="FunFam" id="3.30.420.40:FF:000095">
    <property type="entry name" value="Phosphotransferase"/>
    <property type="match status" value="1"/>
</dbReference>
<evidence type="ECO:0000256" key="7">
    <source>
        <dbReference type="ARBA" id="ARBA00022840"/>
    </source>
</evidence>
<dbReference type="EMBL" id="UZAH01026803">
    <property type="protein sequence ID" value="VDO85495.1"/>
    <property type="molecule type" value="Genomic_DNA"/>
</dbReference>
<evidence type="ECO:0000256" key="11">
    <source>
        <dbReference type="ARBA" id="ARBA00048160"/>
    </source>
</evidence>
<evidence type="ECO:0000256" key="8">
    <source>
        <dbReference type="ARBA" id="ARBA00023152"/>
    </source>
</evidence>
<accession>A0A3P8CLG7</accession>
<dbReference type="InterPro" id="IPR043129">
    <property type="entry name" value="ATPase_NBD"/>
</dbReference>
<evidence type="ECO:0000313" key="19">
    <source>
        <dbReference type="WBParaSite" id="HPBE_0001055601-mRNA-1"/>
    </source>
</evidence>
<dbReference type="PANTHER" id="PTHR19443:SF16">
    <property type="entry name" value="HEXOKINASE TYPE 1-RELATED"/>
    <property type="match status" value="1"/>
</dbReference>
<dbReference type="PRINTS" id="PR00475">
    <property type="entry name" value="HEXOKINASE"/>
</dbReference>
<comment type="pathway">
    <text evidence="2">Carbohydrate metabolism; hexose metabolism.</text>
</comment>
<keyword evidence="4 14" id="KW-0808">Transferase</keyword>
<comment type="pathway">
    <text evidence="1">Carbohydrate degradation; glycolysis; D-glyceraldehyde 3-phosphate and glycerone phosphate from D-glucose: step 1/4.</text>
</comment>
<comment type="catalytic activity">
    <reaction evidence="9">
        <text>a D-hexose + ATP = a D-hexose 6-phosphate + ADP + H(+)</text>
        <dbReference type="Rhea" id="RHEA:22740"/>
        <dbReference type="ChEBI" id="CHEBI:4194"/>
        <dbReference type="ChEBI" id="CHEBI:15378"/>
        <dbReference type="ChEBI" id="CHEBI:30616"/>
        <dbReference type="ChEBI" id="CHEBI:229467"/>
        <dbReference type="ChEBI" id="CHEBI:456216"/>
        <dbReference type="EC" id="2.7.1.1"/>
    </reaction>
    <physiologicalReaction direction="left-to-right" evidence="9">
        <dbReference type="Rhea" id="RHEA:22741"/>
    </physiologicalReaction>
</comment>
<evidence type="ECO:0000256" key="2">
    <source>
        <dbReference type="ARBA" id="ARBA00005028"/>
    </source>
</evidence>
<feature type="domain" description="Hexokinase C-terminal" evidence="16">
    <location>
        <begin position="161"/>
        <end position="401"/>
    </location>
</feature>
<dbReference type="PANTHER" id="PTHR19443">
    <property type="entry name" value="HEXOKINASE"/>
    <property type="match status" value="1"/>
</dbReference>
<evidence type="ECO:0000256" key="12">
    <source>
        <dbReference type="ARBA" id="ARBA00050361"/>
    </source>
</evidence>
<dbReference type="GO" id="GO:0004340">
    <property type="term" value="F:glucokinase activity"/>
    <property type="evidence" value="ECO:0007669"/>
    <property type="project" value="TreeGrafter"/>
</dbReference>
<evidence type="ECO:0000256" key="3">
    <source>
        <dbReference type="ARBA" id="ARBA00009225"/>
    </source>
</evidence>
<accession>A0A183FRR9</accession>
<dbReference type="FunFam" id="3.40.367.20:FF:000005">
    <property type="entry name" value="Phosphotransferase"/>
    <property type="match status" value="1"/>
</dbReference>
<dbReference type="GO" id="GO:0005829">
    <property type="term" value="C:cytosol"/>
    <property type="evidence" value="ECO:0007669"/>
    <property type="project" value="TreeGrafter"/>
</dbReference>
<comment type="catalytic activity">
    <reaction evidence="10">
        <text>D-fructose + ATP = D-fructose 6-phosphate + ADP + H(+)</text>
        <dbReference type="Rhea" id="RHEA:16125"/>
        <dbReference type="ChEBI" id="CHEBI:15378"/>
        <dbReference type="ChEBI" id="CHEBI:30616"/>
        <dbReference type="ChEBI" id="CHEBI:37721"/>
        <dbReference type="ChEBI" id="CHEBI:61527"/>
        <dbReference type="ChEBI" id="CHEBI:456216"/>
        <dbReference type="EC" id="2.7.1.1"/>
    </reaction>
    <physiologicalReaction direction="left-to-right" evidence="10">
        <dbReference type="Rhea" id="RHEA:16126"/>
    </physiologicalReaction>
</comment>
<dbReference type="CDD" id="cd24019">
    <property type="entry name" value="ASKHA_NBD_HK_meta"/>
    <property type="match status" value="1"/>
</dbReference>
<keyword evidence="6 14" id="KW-0418">Kinase</keyword>
<dbReference type="Pfam" id="PF00349">
    <property type="entry name" value="Hexokinase_1"/>
    <property type="match status" value="1"/>
</dbReference>
<evidence type="ECO:0000256" key="13">
    <source>
        <dbReference type="ARBA" id="ARBA00059457"/>
    </source>
</evidence>
<evidence type="ECO:0000256" key="5">
    <source>
        <dbReference type="ARBA" id="ARBA00022741"/>
    </source>
</evidence>
<evidence type="ECO:0000256" key="6">
    <source>
        <dbReference type="ARBA" id="ARBA00022777"/>
    </source>
</evidence>
<dbReference type="OrthoDB" id="419537at2759"/>
<dbReference type="EC" id="2.7.1.-" evidence="14"/>
<comment type="catalytic activity">
    <reaction evidence="12">
        <text>D-mannose + ATP = D-mannose 6-phosphate + ADP + H(+)</text>
        <dbReference type="Rhea" id="RHEA:11028"/>
        <dbReference type="ChEBI" id="CHEBI:4208"/>
        <dbReference type="ChEBI" id="CHEBI:15378"/>
        <dbReference type="ChEBI" id="CHEBI:30616"/>
        <dbReference type="ChEBI" id="CHEBI:58735"/>
        <dbReference type="ChEBI" id="CHEBI:456216"/>
        <dbReference type="EC" id="2.7.1.1"/>
    </reaction>
    <physiologicalReaction direction="left-to-right" evidence="12">
        <dbReference type="Rhea" id="RHEA:11029"/>
    </physiologicalReaction>
</comment>
<dbReference type="GO" id="GO:0006096">
    <property type="term" value="P:glycolytic process"/>
    <property type="evidence" value="ECO:0007669"/>
    <property type="project" value="UniProtKB-UniPathway"/>
</dbReference>
<evidence type="ECO:0000256" key="1">
    <source>
        <dbReference type="ARBA" id="ARBA00004888"/>
    </source>
</evidence>
<dbReference type="GO" id="GO:0006006">
    <property type="term" value="P:glucose metabolic process"/>
    <property type="evidence" value="ECO:0007669"/>
    <property type="project" value="TreeGrafter"/>
</dbReference>
<comment type="function">
    <text evidence="13">Catalyzes the phosphorylation of various hexoses to hexose 6-phosphate.</text>
</comment>
<dbReference type="InterPro" id="IPR022673">
    <property type="entry name" value="Hexokinase_C"/>
</dbReference>
<dbReference type="InterPro" id="IPR019807">
    <property type="entry name" value="Hexokinase_BS"/>
</dbReference>
<name>A0A183FRR9_HELPZ</name>
<dbReference type="PROSITE" id="PS00378">
    <property type="entry name" value="HEXOKINASE_1"/>
    <property type="match status" value="1"/>
</dbReference>
<dbReference type="UniPathway" id="UPA00109">
    <property type="reaction ID" value="UER00180"/>
</dbReference>